<reference evidence="7" key="1">
    <citation type="submission" date="2018-06" db="EMBL/GenBank/DDBJ databases">
        <authorList>
            <person name="Zhirakovskaya E."/>
        </authorList>
    </citation>
    <scope>NUCLEOTIDE SEQUENCE</scope>
</reference>
<dbReference type="InterPro" id="IPR051206">
    <property type="entry name" value="NAMLAA_amidase_2"/>
</dbReference>
<evidence type="ECO:0000256" key="5">
    <source>
        <dbReference type="ARBA" id="ARBA00023316"/>
    </source>
</evidence>
<keyword evidence="4" id="KW-0378">Hydrolase</keyword>
<dbReference type="InterPro" id="IPR002477">
    <property type="entry name" value="Peptidoglycan-bd-like"/>
</dbReference>
<dbReference type="EC" id="3.5.1.28" evidence="3"/>
<dbReference type="SMART" id="SM00644">
    <property type="entry name" value="Ami_2"/>
    <property type="match status" value="1"/>
</dbReference>
<dbReference type="Pfam" id="PF01471">
    <property type="entry name" value="PG_binding_1"/>
    <property type="match status" value="1"/>
</dbReference>
<dbReference type="Gene3D" id="1.10.101.10">
    <property type="entry name" value="PGBD-like superfamily/PGBD"/>
    <property type="match status" value="1"/>
</dbReference>
<dbReference type="Gene3D" id="3.40.80.10">
    <property type="entry name" value="Peptidoglycan recognition protein-like"/>
    <property type="match status" value="1"/>
</dbReference>
<dbReference type="GO" id="GO:0009253">
    <property type="term" value="P:peptidoglycan catabolic process"/>
    <property type="evidence" value="ECO:0007669"/>
    <property type="project" value="InterPro"/>
</dbReference>
<keyword evidence="5" id="KW-0961">Cell wall biogenesis/degradation</keyword>
<evidence type="ECO:0000256" key="2">
    <source>
        <dbReference type="ARBA" id="ARBA00007553"/>
    </source>
</evidence>
<name>A0A3B0QUE8_9ZZZZ</name>
<dbReference type="InterPro" id="IPR036505">
    <property type="entry name" value="Amidase/PGRP_sf"/>
</dbReference>
<dbReference type="PANTHER" id="PTHR30417:SF1">
    <property type="entry name" value="N-ACETYLMURAMOYL-L-ALANINE AMIDASE AMID"/>
    <property type="match status" value="1"/>
</dbReference>
<sequence length="277" mass="30780">MQYYEKQGLNLKRGDKGADVRELQSDLISLAYNITAPPDGDYGWQTEKAVRSFQAIGGADVTGVVDYEVARALHKMAVDPPVTDTKFGGVPFIICPHYSSRKGEPVDMIVIHYTASGSLDGTTSWFQGPESKVSAHYLVGKDGSVVQMVKEADKAWHAGTSEWMGRSNCNVFSIGIEIINWGILQKKDDGFYCAINNKYTQKYNGETPVESGDHFWEPYTGEQYEALAELVRDIIQRRGIEVARVVGHSDIAPVRKTDPGAHFDWARFRKSLAVEPV</sequence>
<evidence type="ECO:0000256" key="3">
    <source>
        <dbReference type="ARBA" id="ARBA00011901"/>
    </source>
</evidence>
<accession>A0A3B0QUE8</accession>
<dbReference type="CDD" id="cd06583">
    <property type="entry name" value="PGRP"/>
    <property type="match status" value="1"/>
</dbReference>
<evidence type="ECO:0000256" key="1">
    <source>
        <dbReference type="ARBA" id="ARBA00001561"/>
    </source>
</evidence>
<dbReference type="InterPro" id="IPR002502">
    <property type="entry name" value="Amidase_domain"/>
</dbReference>
<dbReference type="EMBL" id="UOEA01000045">
    <property type="protein sequence ID" value="VAV83689.1"/>
    <property type="molecule type" value="Genomic_DNA"/>
</dbReference>
<protein>
    <recommendedName>
        <fullName evidence="3">N-acetylmuramoyl-L-alanine amidase</fullName>
        <ecNumber evidence="3">3.5.1.28</ecNumber>
    </recommendedName>
</protein>
<comment type="similarity">
    <text evidence="2">Belongs to the N-acetylmuramoyl-L-alanine amidase 2 family.</text>
</comment>
<evidence type="ECO:0000259" key="6">
    <source>
        <dbReference type="SMART" id="SM00644"/>
    </source>
</evidence>
<dbReference type="GO" id="GO:0071555">
    <property type="term" value="P:cell wall organization"/>
    <property type="evidence" value="ECO:0007669"/>
    <property type="project" value="UniProtKB-KW"/>
</dbReference>
<evidence type="ECO:0000313" key="7">
    <source>
        <dbReference type="EMBL" id="VAV83689.1"/>
    </source>
</evidence>
<dbReference type="InterPro" id="IPR036365">
    <property type="entry name" value="PGBD-like_sf"/>
</dbReference>
<feature type="domain" description="N-acetylmuramoyl-L-alanine amidase" evidence="6">
    <location>
        <begin position="95"/>
        <end position="260"/>
    </location>
</feature>
<dbReference type="InterPro" id="IPR036366">
    <property type="entry name" value="PGBDSf"/>
</dbReference>
<gene>
    <name evidence="7" type="ORF">MNBD_DELTA01-963</name>
</gene>
<dbReference type="AlphaFoldDB" id="A0A3B0QUE8"/>
<dbReference type="GO" id="GO:0008745">
    <property type="term" value="F:N-acetylmuramoyl-L-alanine amidase activity"/>
    <property type="evidence" value="ECO:0007669"/>
    <property type="project" value="UniProtKB-EC"/>
</dbReference>
<dbReference type="SUPFAM" id="SSF47090">
    <property type="entry name" value="PGBD-like"/>
    <property type="match status" value="1"/>
</dbReference>
<dbReference type="GO" id="GO:0009254">
    <property type="term" value="P:peptidoglycan turnover"/>
    <property type="evidence" value="ECO:0007669"/>
    <property type="project" value="TreeGrafter"/>
</dbReference>
<dbReference type="PANTHER" id="PTHR30417">
    <property type="entry name" value="N-ACETYLMURAMOYL-L-ALANINE AMIDASE AMID"/>
    <property type="match status" value="1"/>
</dbReference>
<dbReference type="SUPFAM" id="SSF55846">
    <property type="entry name" value="N-acetylmuramoyl-L-alanine amidase-like"/>
    <property type="match status" value="1"/>
</dbReference>
<organism evidence="7">
    <name type="scientific">hydrothermal vent metagenome</name>
    <dbReference type="NCBI Taxonomy" id="652676"/>
    <lineage>
        <taxon>unclassified sequences</taxon>
        <taxon>metagenomes</taxon>
        <taxon>ecological metagenomes</taxon>
    </lineage>
</organism>
<proteinExistence type="inferred from homology"/>
<comment type="catalytic activity">
    <reaction evidence="1">
        <text>Hydrolyzes the link between N-acetylmuramoyl residues and L-amino acid residues in certain cell-wall glycopeptides.</text>
        <dbReference type="EC" id="3.5.1.28"/>
    </reaction>
</comment>
<dbReference type="Pfam" id="PF01510">
    <property type="entry name" value="Amidase_2"/>
    <property type="match status" value="1"/>
</dbReference>
<evidence type="ECO:0000256" key="4">
    <source>
        <dbReference type="ARBA" id="ARBA00022801"/>
    </source>
</evidence>